<feature type="coiled-coil region" evidence="5">
    <location>
        <begin position="200"/>
        <end position="227"/>
    </location>
</feature>
<evidence type="ECO:0000256" key="4">
    <source>
        <dbReference type="ARBA" id="ARBA00022833"/>
    </source>
</evidence>
<evidence type="ECO:0000256" key="5">
    <source>
        <dbReference type="SAM" id="Coils"/>
    </source>
</evidence>
<protein>
    <recommendedName>
        <fullName evidence="6">Peptidase M10 metallopeptidase domain-containing protein</fullName>
    </recommendedName>
</protein>
<keyword evidence="5" id="KW-0175">Coiled coil</keyword>
<keyword evidence="3" id="KW-0378">Hydrolase</keyword>
<dbReference type="Proteomes" id="UP000177602">
    <property type="component" value="Unassembled WGS sequence"/>
</dbReference>
<dbReference type="GO" id="GO:0006508">
    <property type="term" value="P:proteolysis"/>
    <property type="evidence" value="ECO:0007669"/>
    <property type="project" value="UniProtKB-KW"/>
</dbReference>
<dbReference type="AlphaFoldDB" id="A0A1F6UZB0"/>
<comment type="caution">
    <text evidence="7">The sequence shown here is derived from an EMBL/GenBank/DDBJ whole genome shotgun (WGS) entry which is preliminary data.</text>
</comment>
<evidence type="ECO:0000256" key="3">
    <source>
        <dbReference type="ARBA" id="ARBA00022801"/>
    </source>
</evidence>
<accession>A0A1F6UZB0</accession>
<dbReference type="Gene3D" id="3.40.390.10">
    <property type="entry name" value="Collagenase (Catalytic Domain)"/>
    <property type="match status" value="1"/>
</dbReference>
<evidence type="ECO:0000256" key="1">
    <source>
        <dbReference type="ARBA" id="ARBA00022670"/>
    </source>
</evidence>
<dbReference type="InterPro" id="IPR021190">
    <property type="entry name" value="Pept_M10A"/>
</dbReference>
<proteinExistence type="predicted"/>
<dbReference type="PRINTS" id="PR00138">
    <property type="entry name" value="MATRIXIN"/>
</dbReference>
<dbReference type="GO" id="GO:0004222">
    <property type="term" value="F:metalloendopeptidase activity"/>
    <property type="evidence" value="ECO:0007669"/>
    <property type="project" value="InterPro"/>
</dbReference>
<evidence type="ECO:0000313" key="7">
    <source>
        <dbReference type="EMBL" id="OGI62606.1"/>
    </source>
</evidence>
<dbReference type="InterPro" id="IPR001818">
    <property type="entry name" value="Pept_M10_metallopeptidase"/>
</dbReference>
<reference evidence="7 8" key="1">
    <citation type="journal article" date="2016" name="Nat. Commun.">
        <title>Thousands of microbial genomes shed light on interconnected biogeochemical processes in an aquifer system.</title>
        <authorList>
            <person name="Anantharaman K."/>
            <person name="Brown C.T."/>
            <person name="Hug L.A."/>
            <person name="Sharon I."/>
            <person name="Castelle C.J."/>
            <person name="Probst A.J."/>
            <person name="Thomas B.C."/>
            <person name="Singh A."/>
            <person name="Wilkins M.J."/>
            <person name="Karaoz U."/>
            <person name="Brodie E.L."/>
            <person name="Williams K.H."/>
            <person name="Hubbard S.S."/>
            <person name="Banfield J.F."/>
        </authorList>
    </citation>
    <scope>NUCLEOTIDE SEQUENCE [LARGE SCALE GENOMIC DNA]</scope>
</reference>
<dbReference type="STRING" id="1801737.A2818_02150"/>
<dbReference type="GO" id="GO:0008270">
    <property type="term" value="F:zinc ion binding"/>
    <property type="evidence" value="ECO:0007669"/>
    <property type="project" value="InterPro"/>
</dbReference>
<dbReference type="EMBL" id="MFTN01000025">
    <property type="protein sequence ID" value="OGI62606.1"/>
    <property type="molecule type" value="Genomic_DNA"/>
</dbReference>
<dbReference type="SUPFAM" id="SSF55486">
    <property type="entry name" value="Metalloproteases ('zincins'), catalytic domain"/>
    <property type="match status" value="1"/>
</dbReference>
<dbReference type="GO" id="GO:0031012">
    <property type="term" value="C:extracellular matrix"/>
    <property type="evidence" value="ECO:0007669"/>
    <property type="project" value="InterPro"/>
</dbReference>
<name>A0A1F6UZB0_9BACT</name>
<keyword evidence="1" id="KW-0645">Protease</keyword>
<keyword evidence="2" id="KW-0479">Metal-binding</keyword>
<feature type="domain" description="Peptidase M10 metallopeptidase" evidence="6">
    <location>
        <begin position="280"/>
        <end position="328"/>
    </location>
</feature>
<evidence type="ECO:0000259" key="6">
    <source>
        <dbReference type="Pfam" id="PF00413"/>
    </source>
</evidence>
<evidence type="ECO:0000256" key="2">
    <source>
        <dbReference type="ARBA" id="ARBA00022723"/>
    </source>
</evidence>
<keyword evidence="4" id="KW-0862">Zinc</keyword>
<gene>
    <name evidence="7" type="ORF">A2818_02150</name>
</gene>
<dbReference type="Pfam" id="PF00413">
    <property type="entry name" value="Peptidase_M10"/>
    <property type="match status" value="1"/>
</dbReference>
<sequence length="335" mass="38473">MKKILNFFIPLLILGILWYQYQDIIRARFPQFLNELNTILGIKSAPCERTIPYTLGIFDKKFNISQAYFLSALAEAEAIWEKPQGDYMGKELFAYMPEASPVGLWPKDSSRNTLKINLIYDYRQEATSKLASLGIVVKDNKASYDMLKTKFTILKNEYEKEKIIFNTKVETFNQKQLVYESEVNAWNKKGGAPQKEYDSLQTVRLELENEARQIQIMQKSLNEKTEEINALVVVLNRLVATLNLSVDKYNTINVSRGESFEEGVYSSDGLNREIDIYEFSNRAKLVRVLAHELGHALGLEHVKDPKAIMYELNQGNSEKLTKTDLEALKTKCGIK</sequence>
<evidence type="ECO:0000313" key="8">
    <source>
        <dbReference type="Proteomes" id="UP000177602"/>
    </source>
</evidence>
<organism evidence="7 8">
    <name type="scientific">Candidatus Nomurabacteria bacterium RIFCSPHIGHO2_01_FULL_40_12</name>
    <dbReference type="NCBI Taxonomy" id="1801737"/>
    <lineage>
        <taxon>Bacteria</taxon>
        <taxon>Candidatus Nomuraibacteriota</taxon>
    </lineage>
</organism>
<dbReference type="InterPro" id="IPR024079">
    <property type="entry name" value="MetalloPept_cat_dom_sf"/>
</dbReference>